<protein>
    <submittedName>
        <fullName evidence="13">Cytochrome d ubiquinol oxidase subunit I</fullName>
    </submittedName>
</protein>
<keyword evidence="5" id="KW-0349">Heme</keyword>
<gene>
    <name evidence="13" type="ORF">CLV29_1517</name>
</gene>
<feature type="transmembrane region" description="Helical" evidence="12">
    <location>
        <begin position="262"/>
        <end position="284"/>
    </location>
</feature>
<keyword evidence="4" id="KW-1003">Cell membrane</keyword>
<dbReference type="InterPro" id="IPR002585">
    <property type="entry name" value="Cyt-d_ubiquinol_oxidase_su_1"/>
</dbReference>
<feature type="transmembrane region" description="Helical" evidence="12">
    <location>
        <begin position="132"/>
        <end position="155"/>
    </location>
</feature>
<organism evidence="13 14">
    <name type="scientific">Naumannella halotolerans</name>
    <dbReference type="NCBI Taxonomy" id="993414"/>
    <lineage>
        <taxon>Bacteria</taxon>
        <taxon>Bacillati</taxon>
        <taxon>Actinomycetota</taxon>
        <taxon>Actinomycetes</taxon>
        <taxon>Propionibacteriales</taxon>
        <taxon>Propionibacteriaceae</taxon>
        <taxon>Naumannella</taxon>
    </lineage>
</organism>
<evidence type="ECO:0000256" key="8">
    <source>
        <dbReference type="ARBA" id="ARBA00022982"/>
    </source>
</evidence>
<dbReference type="GO" id="GO:0016682">
    <property type="term" value="F:oxidoreductase activity, acting on diphenols and related substances as donors, oxygen as acceptor"/>
    <property type="evidence" value="ECO:0007669"/>
    <property type="project" value="TreeGrafter"/>
</dbReference>
<dbReference type="GO" id="GO:0046872">
    <property type="term" value="F:metal ion binding"/>
    <property type="evidence" value="ECO:0007669"/>
    <property type="project" value="UniProtKB-KW"/>
</dbReference>
<dbReference type="GO" id="GO:0009055">
    <property type="term" value="F:electron transfer activity"/>
    <property type="evidence" value="ECO:0007669"/>
    <property type="project" value="InterPro"/>
</dbReference>
<dbReference type="GO" id="GO:0020037">
    <property type="term" value="F:heme binding"/>
    <property type="evidence" value="ECO:0007669"/>
    <property type="project" value="TreeGrafter"/>
</dbReference>
<evidence type="ECO:0000256" key="10">
    <source>
        <dbReference type="ARBA" id="ARBA00023004"/>
    </source>
</evidence>
<keyword evidence="9 12" id="KW-1133">Transmembrane helix</keyword>
<evidence type="ECO:0000256" key="6">
    <source>
        <dbReference type="ARBA" id="ARBA00022692"/>
    </source>
</evidence>
<evidence type="ECO:0000256" key="2">
    <source>
        <dbReference type="ARBA" id="ARBA00009819"/>
    </source>
</evidence>
<comment type="caution">
    <text evidence="13">The sequence shown here is derived from an EMBL/GenBank/DDBJ whole genome shotgun (WGS) entry which is preliminary data.</text>
</comment>
<evidence type="ECO:0000256" key="9">
    <source>
        <dbReference type="ARBA" id="ARBA00022989"/>
    </source>
</evidence>
<feature type="transmembrane region" description="Helical" evidence="12">
    <location>
        <begin position="182"/>
        <end position="208"/>
    </location>
</feature>
<dbReference type="GO" id="GO:0019646">
    <property type="term" value="P:aerobic electron transport chain"/>
    <property type="evidence" value="ECO:0007669"/>
    <property type="project" value="InterPro"/>
</dbReference>
<comment type="subcellular location">
    <subcellularLocation>
        <location evidence="1">Cell membrane</location>
        <topology evidence="1">Multi-pass membrane protein</topology>
    </subcellularLocation>
</comment>
<evidence type="ECO:0000313" key="14">
    <source>
        <dbReference type="Proteomes" id="UP000295371"/>
    </source>
</evidence>
<evidence type="ECO:0000256" key="4">
    <source>
        <dbReference type="ARBA" id="ARBA00022475"/>
    </source>
</evidence>
<feature type="transmembrane region" description="Helical" evidence="12">
    <location>
        <begin position="337"/>
        <end position="362"/>
    </location>
</feature>
<evidence type="ECO:0000256" key="12">
    <source>
        <dbReference type="SAM" id="Phobius"/>
    </source>
</evidence>
<sequence>MDTIMLARTLFGVTAGVHFWFVALTLGVTPVLAVTATVRALAPSTGRAHATSERLLGWLTRPYLINYALGIVTGLVMELQLALNWGGLTKVASDVFGTALVLETVLAFMVESTALGLWIFGWRILPRGVQAGLIWLVTIAAWVSAWFVLVANGFLHRPVGYGRTGDRLQLVDPGALFTNPSALAALAHISGAALWVGGFVLTAGAARLARRRIDFPVARAALRTGVIMVAVGSPVLVASGIGQFSWARTDPEPHVTGESGTMLALMMLVWVLVTPVTWFVLLPLLSRSRLLRMPGLLWPLAWGFPIPAAVTIMGWVYREVARQPWAITGILRTADAVTVTAGPTFTVTTVAMIMLTAGVGLLNQVLIIRALGTVPRAEPIVVDGWVETPVSLSGRSA</sequence>
<keyword evidence="14" id="KW-1185">Reference proteome</keyword>
<feature type="transmembrane region" description="Helical" evidence="12">
    <location>
        <begin position="63"/>
        <end position="83"/>
    </location>
</feature>
<keyword evidence="6 12" id="KW-0812">Transmembrane</keyword>
<proteinExistence type="inferred from homology"/>
<keyword evidence="8" id="KW-0249">Electron transport</keyword>
<evidence type="ECO:0000256" key="3">
    <source>
        <dbReference type="ARBA" id="ARBA00022448"/>
    </source>
</evidence>
<reference evidence="13 14" key="1">
    <citation type="submission" date="2019-03" db="EMBL/GenBank/DDBJ databases">
        <title>Genomic Encyclopedia of Archaeal and Bacterial Type Strains, Phase II (KMG-II): from individual species to whole genera.</title>
        <authorList>
            <person name="Goeker M."/>
        </authorList>
    </citation>
    <scope>NUCLEOTIDE SEQUENCE [LARGE SCALE GENOMIC DNA]</scope>
    <source>
        <strain evidence="13 14">DSM 24323</strain>
    </source>
</reference>
<evidence type="ECO:0000256" key="7">
    <source>
        <dbReference type="ARBA" id="ARBA00022723"/>
    </source>
</evidence>
<evidence type="ECO:0000256" key="5">
    <source>
        <dbReference type="ARBA" id="ARBA00022617"/>
    </source>
</evidence>
<dbReference type="PANTHER" id="PTHR30365">
    <property type="entry name" value="CYTOCHROME D UBIQUINOL OXIDASE"/>
    <property type="match status" value="1"/>
</dbReference>
<comment type="similarity">
    <text evidence="2">Belongs to the cytochrome ubiquinol oxidase subunit 1 family.</text>
</comment>
<evidence type="ECO:0000256" key="11">
    <source>
        <dbReference type="ARBA" id="ARBA00023136"/>
    </source>
</evidence>
<dbReference type="PANTHER" id="PTHR30365:SF15">
    <property type="entry name" value="CYTOCHROME BD UBIQUINOL OXIDASE SUBUNIT 1"/>
    <property type="match status" value="1"/>
</dbReference>
<dbReference type="GO" id="GO:0070069">
    <property type="term" value="C:cytochrome complex"/>
    <property type="evidence" value="ECO:0007669"/>
    <property type="project" value="InterPro"/>
</dbReference>
<accession>A0A4R7J8P1</accession>
<dbReference type="EMBL" id="SOAW01000001">
    <property type="protein sequence ID" value="TDT33882.1"/>
    <property type="molecule type" value="Genomic_DNA"/>
</dbReference>
<evidence type="ECO:0000313" key="13">
    <source>
        <dbReference type="EMBL" id="TDT33882.1"/>
    </source>
</evidence>
<keyword evidence="7" id="KW-0479">Metal-binding</keyword>
<evidence type="ECO:0000256" key="1">
    <source>
        <dbReference type="ARBA" id="ARBA00004651"/>
    </source>
</evidence>
<dbReference type="Pfam" id="PF01654">
    <property type="entry name" value="Cyt_bd_oxida_I"/>
    <property type="match status" value="2"/>
</dbReference>
<dbReference type="Proteomes" id="UP000295371">
    <property type="component" value="Unassembled WGS sequence"/>
</dbReference>
<keyword evidence="10" id="KW-0408">Iron</keyword>
<dbReference type="GO" id="GO:0005886">
    <property type="term" value="C:plasma membrane"/>
    <property type="evidence" value="ECO:0007669"/>
    <property type="project" value="UniProtKB-SubCell"/>
</dbReference>
<keyword evidence="3" id="KW-0813">Transport</keyword>
<feature type="transmembrane region" description="Helical" evidence="12">
    <location>
        <begin position="95"/>
        <end position="120"/>
    </location>
</feature>
<feature type="transmembrane region" description="Helical" evidence="12">
    <location>
        <begin position="20"/>
        <end position="42"/>
    </location>
</feature>
<dbReference type="AlphaFoldDB" id="A0A4R7J8P1"/>
<keyword evidence="11 12" id="KW-0472">Membrane</keyword>
<dbReference type="RefSeq" id="WP_166649166.1">
    <property type="nucleotide sequence ID" value="NZ_SOAW01000001.1"/>
</dbReference>
<feature type="transmembrane region" description="Helical" evidence="12">
    <location>
        <begin position="220"/>
        <end position="242"/>
    </location>
</feature>
<name>A0A4R7J8P1_9ACTN</name>
<feature type="transmembrane region" description="Helical" evidence="12">
    <location>
        <begin position="296"/>
        <end position="317"/>
    </location>
</feature>